<dbReference type="SUPFAM" id="SSF53271">
    <property type="entry name" value="PRTase-like"/>
    <property type="match status" value="1"/>
</dbReference>
<accession>A0A9D5Q968</accession>
<gene>
    <name evidence="2" type="ORF">GF339_23505</name>
</gene>
<evidence type="ECO:0000313" key="3">
    <source>
        <dbReference type="Proteomes" id="UP000649604"/>
    </source>
</evidence>
<dbReference type="InterPro" id="IPR029057">
    <property type="entry name" value="PRTase-like"/>
</dbReference>
<organism evidence="2 3">
    <name type="scientific">candidate division KSB3 bacterium</name>
    <dbReference type="NCBI Taxonomy" id="2044937"/>
    <lineage>
        <taxon>Bacteria</taxon>
        <taxon>candidate division KSB3</taxon>
    </lineage>
</organism>
<dbReference type="EMBL" id="WJJP01000761">
    <property type="protein sequence ID" value="MBD3327571.1"/>
    <property type="molecule type" value="Genomic_DNA"/>
</dbReference>
<name>A0A9D5Q968_9BACT</name>
<keyword evidence="2" id="KW-0328">Glycosyltransferase</keyword>
<sequence length="212" mass="23519">MFQDRTDAGQRLAQALQPYQDTNALVLAIPKGGIEVGYQVAEALGAEFSIIITRKLPFPQNPEAGFGAIAEDGSTFLVDFAAHELPQTTIHRIIEEQQQEIARRREVLRGDVPLPPIKGRTVILVDDGIAMGSTMRASISLCQRHRAAKIVVAAPVAGVRVLREIKQLVDEVVVLETPPFFRAVAQVYAKWYDVSDQEAVELLNRWRNKQPV</sequence>
<comment type="caution">
    <text evidence="2">The sequence shown here is derived from an EMBL/GenBank/DDBJ whole genome shotgun (WGS) entry which is preliminary data.</text>
</comment>
<proteinExistence type="predicted"/>
<feature type="domain" description="Phosphoribosyltransferase" evidence="1">
    <location>
        <begin position="13"/>
        <end position="182"/>
    </location>
</feature>
<dbReference type="Proteomes" id="UP000649604">
    <property type="component" value="Unassembled WGS sequence"/>
</dbReference>
<dbReference type="Gene3D" id="3.30.1310.20">
    <property type="entry name" value="PRTase-like"/>
    <property type="match status" value="1"/>
</dbReference>
<keyword evidence="2" id="KW-0808">Transferase</keyword>
<dbReference type="CDD" id="cd06223">
    <property type="entry name" value="PRTases_typeI"/>
    <property type="match status" value="1"/>
</dbReference>
<evidence type="ECO:0000259" key="1">
    <source>
        <dbReference type="Pfam" id="PF00156"/>
    </source>
</evidence>
<reference evidence="2" key="1">
    <citation type="submission" date="2019-11" db="EMBL/GenBank/DDBJ databases">
        <title>Microbial mats filling the niche in hypersaline microbial mats.</title>
        <authorList>
            <person name="Wong H.L."/>
            <person name="Macleod F.I."/>
            <person name="White R.A. III"/>
            <person name="Burns B.P."/>
        </authorList>
    </citation>
    <scope>NUCLEOTIDE SEQUENCE</scope>
    <source>
        <strain evidence="2">Rbin_158</strain>
    </source>
</reference>
<evidence type="ECO:0000313" key="2">
    <source>
        <dbReference type="EMBL" id="MBD3327571.1"/>
    </source>
</evidence>
<dbReference type="InterPro" id="IPR000836">
    <property type="entry name" value="PRTase_dom"/>
</dbReference>
<dbReference type="GO" id="GO:0016757">
    <property type="term" value="F:glycosyltransferase activity"/>
    <property type="evidence" value="ECO:0007669"/>
    <property type="project" value="UniProtKB-KW"/>
</dbReference>
<dbReference type="Pfam" id="PF00156">
    <property type="entry name" value="Pribosyltran"/>
    <property type="match status" value="1"/>
</dbReference>
<protein>
    <submittedName>
        <fullName evidence="2">Phosphoribosyltransferase</fullName>
    </submittedName>
</protein>
<dbReference type="AlphaFoldDB" id="A0A9D5Q968"/>
<dbReference type="Gene3D" id="3.40.50.2020">
    <property type="match status" value="1"/>
</dbReference>